<organism evidence="2 3">
    <name type="scientific">Collimonas rhizosphaerae</name>
    <dbReference type="NCBI Taxonomy" id="3126357"/>
    <lineage>
        <taxon>Bacteria</taxon>
        <taxon>Pseudomonadati</taxon>
        <taxon>Pseudomonadota</taxon>
        <taxon>Betaproteobacteria</taxon>
        <taxon>Burkholderiales</taxon>
        <taxon>Oxalobacteraceae</taxon>
        <taxon>Collimonas</taxon>
    </lineage>
</organism>
<keyword evidence="1" id="KW-1133">Transmembrane helix</keyword>
<protein>
    <submittedName>
        <fullName evidence="2">Uncharacterized protein</fullName>
    </submittedName>
</protein>
<evidence type="ECO:0000313" key="2">
    <source>
        <dbReference type="EMBL" id="MEM4988355.1"/>
    </source>
</evidence>
<evidence type="ECO:0000313" key="3">
    <source>
        <dbReference type="Proteomes" id="UP001495910"/>
    </source>
</evidence>
<dbReference type="Proteomes" id="UP001495910">
    <property type="component" value="Unassembled WGS sequence"/>
</dbReference>
<keyword evidence="1" id="KW-0472">Membrane</keyword>
<accession>A0ABU9PWJ4</accession>
<evidence type="ECO:0000256" key="1">
    <source>
        <dbReference type="SAM" id="Phobius"/>
    </source>
</evidence>
<proteinExistence type="predicted"/>
<dbReference type="RefSeq" id="WP_342829798.1">
    <property type="nucleotide sequence ID" value="NZ_JBANDC010000008.1"/>
</dbReference>
<reference evidence="2 3" key="1">
    <citation type="submission" date="2024-02" db="EMBL/GenBank/DDBJ databases">
        <title>Draft genome sequence of Collimonas sp. strain H4R21, an effective mineral-weathering bacterial strain isolated from the beech rhizosphere.</title>
        <authorList>
            <person name="Morin E."/>
            <person name="Uroz S."/>
            <person name="Leveau J.H.J."/>
            <person name="Kumar R."/>
            <person name="Rey M.W."/>
            <person name="Pham J."/>
        </authorList>
    </citation>
    <scope>NUCLEOTIDE SEQUENCE [LARGE SCALE GENOMIC DNA]</scope>
    <source>
        <strain evidence="2 3">H4R21</strain>
    </source>
</reference>
<feature type="transmembrane region" description="Helical" evidence="1">
    <location>
        <begin position="40"/>
        <end position="60"/>
    </location>
</feature>
<keyword evidence="1" id="KW-0812">Transmembrane</keyword>
<gene>
    <name evidence="2" type="ORF">V8G57_13245</name>
</gene>
<sequence>MIFDKQPEFRRPEVKPYRRFGWSSFVDVVCKAITQVAKGAAILIVIILAIFGGGGTMNLPSTRKEFGMLLIVLLVFGISIAVVAHYR</sequence>
<comment type="caution">
    <text evidence="2">The sequence shown here is derived from an EMBL/GenBank/DDBJ whole genome shotgun (WGS) entry which is preliminary data.</text>
</comment>
<keyword evidence="3" id="KW-1185">Reference proteome</keyword>
<feature type="transmembrane region" description="Helical" evidence="1">
    <location>
        <begin position="66"/>
        <end position="86"/>
    </location>
</feature>
<dbReference type="EMBL" id="JBANDC010000008">
    <property type="protein sequence ID" value="MEM4988355.1"/>
    <property type="molecule type" value="Genomic_DNA"/>
</dbReference>
<name>A0ABU9PWJ4_9BURK</name>